<name>A0ABP9BS68_9FLAO</name>
<comment type="caution">
    <text evidence="1">The sequence shown here is derived from an EMBL/GenBank/DDBJ whole genome shotgun (WGS) entry which is preliminary data.</text>
</comment>
<evidence type="ECO:0000313" key="2">
    <source>
        <dbReference type="Proteomes" id="UP001501433"/>
    </source>
</evidence>
<accession>A0ABP9BS68</accession>
<dbReference type="RefSeq" id="WP_345275020.1">
    <property type="nucleotide sequence ID" value="NZ_BAABJW010000001.1"/>
</dbReference>
<organism evidence="1 2">
    <name type="scientific">Litoribaculum gwangyangense</name>
    <dbReference type="NCBI Taxonomy" id="1130722"/>
    <lineage>
        <taxon>Bacteria</taxon>
        <taxon>Pseudomonadati</taxon>
        <taxon>Bacteroidota</taxon>
        <taxon>Flavobacteriia</taxon>
        <taxon>Flavobacteriales</taxon>
        <taxon>Flavobacteriaceae</taxon>
        <taxon>Litoribaculum</taxon>
    </lineage>
</organism>
<gene>
    <name evidence="1" type="ORF">GCM10023330_01440</name>
</gene>
<sequence length="186" mass="20484">MKKILVFIILWLTSFQIEAQFVKKKSISANIGYGLSTPYYGGIDVIDSGLYLQGEFVLVIATWLDLRPYSGLILTKSNGKDINQNPTPYKATSRAFLIGGKARIKAPIPWIAPFAEIGIGSSIGNFETLSELSNITKSGIIYHIPFSLGLELGRDHNFEVGLTYYFQPTIEQYAGAFAIGLSIPLK</sequence>
<keyword evidence="2" id="KW-1185">Reference proteome</keyword>
<dbReference type="Proteomes" id="UP001501433">
    <property type="component" value="Unassembled WGS sequence"/>
</dbReference>
<evidence type="ECO:0008006" key="3">
    <source>
        <dbReference type="Google" id="ProtNLM"/>
    </source>
</evidence>
<evidence type="ECO:0000313" key="1">
    <source>
        <dbReference type="EMBL" id="GAA4799751.1"/>
    </source>
</evidence>
<proteinExistence type="predicted"/>
<reference evidence="2" key="1">
    <citation type="journal article" date="2019" name="Int. J. Syst. Evol. Microbiol.">
        <title>The Global Catalogue of Microorganisms (GCM) 10K type strain sequencing project: providing services to taxonomists for standard genome sequencing and annotation.</title>
        <authorList>
            <consortium name="The Broad Institute Genomics Platform"/>
            <consortium name="The Broad Institute Genome Sequencing Center for Infectious Disease"/>
            <person name="Wu L."/>
            <person name="Ma J."/>
        </authorList>
    </citation>
    <scope>NUCLEOTIDE SEQUENCE [LARGE SCALE GENOMIC DNA]</scope>
    <source>
        <strain evidence="2">JCM 18325</strain>
    </source>
</reference>
<dbReference type="EMBL" id="BAABJW010000001">
    <property type="protein sequence ID" value="GAA4799751.1"/>
    <property type="molecule type" value="Genomic_DNA"/>
</dbReference>
<protein>
    <recommendedName>
        <fullName evidence="3">Outer membrane protein beta-barrel domain-containing protein</fullName>
    </recommendedName>
</protein>